<evidence type="ECO:0000256" key="1">
    <source>
        <dbReference type="ARBA" id="ARBA00022723"/>
    </source>
</evidence>
<protein>
    <recommendedName>
        <fullName evidence="5">MYND-type domain-containing protein</fullName>
    </recommendedName>
</protein>
<evidence type="ECO:0000256" key="3">
    <source>
        <dbReference type="ARBA" id="ARBA00022833"/>
    </source>
</evidence>
<dbReference type="InterPro" id="IPR002893">
    <property type="entry name" value="Znf_MYND"/>
</dbReference>
<dbReference type="GO" id="GO:0008270">
    <property type="term" value="F:zinc ion binding"/>
    <property type="evidence" value="ECO:0007669"/>
    <property type="project" value="UniProtKB-KW"/>
</dbReference>
<dbReference type="Proteomes" id="UP000053477">
    <property type="component" value="Unassembled WGS sequence"/>
</dbReference>
<dbReference type="AlphaFoldDB" id="A0A0H2RNW1"/>
<proteinExistence type="predicted"/>
<keyword evidence="1" id="KW-0479">Metal-binding</keyword>
<dbReference type="OrthoDB" id="432970at2759"/>
<keyword evidence="3" id="KW-0862">Zinc</keyword>
<sequence length="631" mass="68267">MALLLSIDVMPPAAPGLRMECLRWKASASIATAGNAQIVLPGRFPSTSLSIIMPLFANDDSLSAPVGHGSALLQANAAEGVRRTDAGSKPSTAIDGLLDGLLPCAVAGFAATLRRIDSQEDPGSQDALLVNDVQEALVVLAKASADVYARHPDARARMIETLPRLHEWMKLVAARLLQGSPRSARVRSLRPRFLACVNMAVVAIMALGDGGRTFFRAVDAYRWGADLWLELRGCTTDEEGMLAHVLVSCKLAFDDAFGRRQWDPHFAERLLQRGVRSTLALTPSDVVARAGRRFRRACARFPSVDDVFPSDDHTEFALDVLSTVLCADEAPVEAIARRGCIHDLMTCNASLNGPSSIRVLGLAITVLAKVCAAVQSTRVLRLALKSHLVRRLMDATWAQAELDCEAKAALSLFVTRMLPDVLLFPSAARWCGALAVSDAERAALCDDPSLGDRWRHLLRVYGAGKAYFDTAATATLRTCDNDRCAATETAPRQFKKCAGCVSAFYCSPSCQRAAWGGEHGLGLECQRAQLEIVQSGLEARDVQQLLLRAQNDIQASCASHLETGDVCREISVAYRLHDHPSWSETPVVVAHWTTPGRDGPTLPPAGVLGTASFWWNGQQREVTFLAEIVQA</sequence>
<keyword evidence="7" id="KW-1185">Reference proteome</keyword>
<evidence type="ECO:0000256" key="2">
    <source>
        <dbReference type="ARBA" id="ARBA00022771"/>
    </source>
</evidence>
<dbReference type="Gene3D" id="6.10.140.2220">
    <property type="match status" value="1"/>
</dbReference>
<dbReference type="SUPFAM" id="SSF144232">
    <property type="entry name" value="HIT/MYND zinc finger-like"/>
    <property type="match status" value="1"/>
</dbReference>
<dbReference type="PROSITE" id="PS50865">
    <property type="entry name" value="ZF_MYND_2"/>
    <property type="match status" value="1"/>
</dbReference>
<evidence type="ECO:0000313" key="6">
    <source>
        <dbReference type="EMBL" id="KLO06491.1"/>
    </source>
</evidence>
<dbReference type="Pfam" id="PF01753">
    <property type="entry name" value="zf-MYND"/>
    <property type="match status" value="1"/>
</dbReference>
<evidence type="ECO:0000259" key="5">
    <source>
        <dbReference type="PROSITE" id="PS50865"/>
    </source>
</evidence>
<evidence type="ECO:0000256" key="4">
    <source>
        <dbReference type="PROSITE-ProRule" id="PRU00134"/>
    </source>
</evidence>
<keyword evidence="2 4" id="KW-0863">Zinc-finger</keyword>
<accession>A0A0H2RNW1</accession>
<evidence type="ECO:0000313" key="7">
    <source>
        <dbReference type="Proteomes" id="UP000053477"/>
    </source>
</evidence>
<dbReference type="EMBL" id="KQ086202">
    <property type="protein sequence ID" value="KLO06491.1"/>
    <property type="molecule type" value="Genomic_DNA"/>
</dbReference>
<name>A0A0H2RNW1_9AGAM</name>
<dbReference type="InParanoid" id="A0A0H2RNW1"/>
<reference evidence="6 7" key="1">
    <citation type="submission" date="2015-04" db="EMBL/GenBank/DDBJ databases">
        <title>Complete genome sequence of Schizopora paradoxa KUC8140, a cosmopolitan wood degrader in East Asia.</title>
        <authorList>
            <consortium name="DOE Joint Genome Institute"/>
            <person name="Min B."/>
            <person name="Park H."/>
            <person name="Jang Y."/>
            <person name="Kim J.-J."/>
            <person name="Kim K.H."/>
            <person name="Pangilinan J."/>
            <person name="Lipzen A."/>
            <person name="Riley R."/>
            <person name="Grigoriev I.V."/>
            <person name="Spatafora J.W."/>
            <person name="Choi I.-G."/>
        </authorList>
    </citation>
    <scope>NUCLEOTIDE SEQUENCE [LARGE SCALE GENOMIC DNA]</scope>
    <source>
        <strain evidence="6 7">KUC8140</strain>
    </source>
</reference>
<gene>
    <name evidence="6" type="ORF">SCHPADRAFT_946045</name>
</gene>
<organism evidence="6 7">
    <name type="scientific">Schizopora paradoxa</name>
    <dbReference type="NCBI Taxonomy" id="27342"/>
    <lineage>
        <taxon>Eukaryota</taxon>
        <taxon>Fungi</taxon>
        <taxon>Dikarya</taxon>
        <taxon>Basidiomycota</taxon>
        <taxon>Agaricomycotina</taxon>
        <taxon>Agaricomycetes</taxon>
        <taxon>Hymenochaetales</taxon>
        <taxon>Schizoporaceae</taxon>
        <taxon>Schizopora</taxon>
    </lineage>
</organism>
<feature type="domain" description="MYND-type" evidence="5">
    <location>
        <begin position="481"/>
        <end position="525"/>
    </location>
</feature>